<dbReference type="Gene3D" id="1.20.144.10">
    <property type="entry name" value="Phosphatidic acid phosphatase type 2/haloperoxidase"/>
    <property type="match status" value="1"/>
</dbReference>
<proteinExistence type="predicted"/>
<feature type="transmembrane region" description="Helical" evidence="1">
    <location>
        <begin position="31"/>
        <end position="56"/>
    </location>
</feature>
<protein>
    <submittedName>
        <fullName evidence="3">Bacitracin transport permease protein BcrC</fullName>
    </submittedName>
</protein>
<feature type="transmembrane region" description="Helical" evidence="1">
    <location>
        <begin position="165"/>
        <end position="183"/>
    </location>
</feature>
<dbReference type="PANTHER" id="PTHR14969">
    <property type="entry name" value="SPHINGOSINE-1-PHOSPHATE PHOSPHOHYDROLASE"/>
    <property type="match status" value="1"/>
</dbReference>
<feature type="transmembrane region" description="Helical" evidence="1">
    <location>
        <begin position="106"/>
        <end position="126"/>
    </location>
</feature>
<gene>
    <name evidence="3" type="primary">bcrC1</name>
    <name evidence="3" type="ORF">MCBB_0661</name>
</gene>
<dbReference type="RefSeq" id="WP_071906425.1">
    <property type="nucleotide sequence ID" value="NZ_LT607756.1"/>
</dbReference>
<name>A0A1D3L0P8_9EURY</name>
<feature type="domain" description="Phosphatidic acid phosphatase type 2/haloperoxidase" evidence="2">
    <location>
        <begin position="63"/>
        <end position="180"/>
    </location>
</feature>
<sequence>MYNFIISGILNQNTVLFYMINHGMDNNAFDFIMPLLTNFGSFIVWAAICGLLFIFGGEKGKKVAILGLAALFVSNVAVYLLKFIIAEPRPFLTLPNVDLLVSESEFYSFPSGHTASSFAAAVVIGLKYKLNFRGKNYGLIYPLLAFAGVIGFSRIYIGVHYPLDVAFGAIVGILSSLLVLKVGNNNLMDKLSHVCLLDKNTGKI</sequence>
<evidence type="ECO:0000313" key="3">
    <source>
        <dbReference type="EMBL" id="SCG85234.1"/>
    </source>
</evidence>
<dbReference type="Proteomes" id="UP000094707">
    <property type="component" value="Chromosome I"/>
</dbReference>
<dbReference type="SMART" id="SM00014">
    <property type="entry name" value="acidPPc"/>
    <property type="match status" value="1"/>
</dbReference>
<reference evidence="3 4" key="1">
    <citation type="submission" date="2016-08" db="EMBL/GenBank/DDBJ databases">
        <authorList>
            <person name="Seilhamer J.J."/>
        </authorList>
    </citation>
    <scope>NUCLEOTIDE SEQUENCE [LARGE SCALE GENOMIC DNA]</scope>
    <source>
        <strain evidence="3">Buetzberg</strain>
    </source>
</reference>
<dbReference type="PATRIC" id="fig|129848.4.peg.669"/>
<evidence type="ECO:0000259" key="2">
    <source>
        <dbReference type="SMART" id="SM00014"/>
    </source>
</evidence>
<dbReference type="Pfam" id="PF01569">
    <property type="entry name" value="PAP2"/>
    <property type="match status" value="1"/>
</dbReference>
<dbReference type="GeneID" id="30411516"/>
<evidence type="ECO:0000313" key="4">
    <source>
        <dbReference type="Proteomes" id="UP000094707"/>
    </source>
</evidence>
<dbReference type="PANTHER" id="PTHR14969:SF13">
    <property type="entry name" value="AT30094P"/>
    <property type="match status" value="1"/>
</dbReference>
<dbReference type="STRING" id="118062.MCBB_0661"/>
<organism evidence="3 4">
    <name type="scientific">Methanobacterium congolense</name>
    <dbReference type="NCBI Taxonomy" id="118062"/>
    <lineage>
        <taxon>Archaea</taxon>
        <taxon>Methanobacteriati</taxon>
        <taxon>Methanobacteriota</taxon>
        <taxon>Methanomada group</taxon>
        <taxon>Methanobacteria</taxon>
        <taxon>Methanobacteriales</taxon>
        <taxon>Methanobacteriaceae</taxon>
        <taxon>Methanobacterium</taxon>
    </lineage>
</organism>
<keyword evidence="1" id="KW-0472">Membrane</keyword>
<keyword evidence="4" id="KW-1185">Reference proteome</keyword>
<accession>A0A1D3L0P8</accession>
<dbReference type="InterPro" id="IPR036938">
    <property type="entry name" value="PAP2/HPO_sf"/>
</dbReference>
<keyword evidence="1" id="KW-1133">Transmembrane helix</keyword>
<evidence type="ECO:0000256" key="1">
    <source>
        <dbReference type="SAM" id="Phobius"/>
    </source>
</evidence>
<keyword evidence="1" id="KW-0812">Transmembrane</keyword>
<feature type="transmembrane region" description="Helical" evidence="1">
    <location>
        <begin position="138"/>
        <end position="159"/>
    </location>
</feature>
<dbReference type="EMBL" id="LT607756">
    <property type="protein sequence ID" value="SCG85234.1"/>
    <property type="molecule type" value="Genomic_DNA"/>
</dbReference>
<dbReference type="SUPFAM" id="SSF48317">
    <property type="entry name" value="Acid phosphatase/Vanadium-dependent haloperoxidase"/>
    <property type="match status" value="1"/>
</dbReference>
<feature type="transmembrane region" description="Helical" evidence="1">
    <location>
        <begin position="63"/>
        <end position="86"/>
    </location>
</feature>
<dbReference type="KEGG" id="mcub:MCBB_0661"/>
<dbReference type="AlphaFoldDB" id="A0A1D3L0P8"/>
<dbReference type="InterPro" id="IPR000326">
    <property type="entry name" value="PAP2/HPO"/>
</dbReference>